<dbReference type="EMBL" id="JADKNH010000009">
    <property type="protein sequence ID" value="MBF4694498.1"/>
    <property type="molecule type" value="Genomic_DNA"/>
</dbReference>
<name>A0ABR9ZVK3_9FIRM</name>
<dbReference type="Proteomes" id="UP000614200">
    <property type="component" value="Unassembled WGS sequence"/>
</dbReference>
<dbReference type="RefSeq" id="WP_207736351.1">
    <property type="nucleotide sequence ID" value="NZ_JADKNH010000009.1"/>
</dbReference>
<comment type="caution">
    <text evidence="1">The sequence shown here is derived from an EMBL/GenBank/DDBJ whole genome shotgun (WGS) entry which is preliminary data.</text>
</comment>
<evidence type="ECO:0000313" key="1">
    <source>
        <dbReference type="EMBL" id="MBF4694498.1"/>
    </source>
</evidence>
<keyword evidence="2" id="KW-1185">Reference proteome</keyword>
<protein>
    <recommendedName>
        <fullName evidence="3">Flagellar protein FliT</fullName>
    </recommendedName>
</protein>
<evidence type="ECO:0008006" key="3">
    <source>
        <dbReference type="Google" id="ProtNLM"/>
    </source>
</evidence>
<organism evidence="1 2">
    <name type="scientific">Fusibacter ferrireducens</name>
    <dbReference type="NCBI Taxonomy" id="2785058"/>
    <lineage>
        <taxon>Bacteria</taxon>
        <taxon>Bacillati</taxon>
        <taxon>Bacillota</taxon>
        <taxon>Clostridia</taxon>
        <taxon>Eubacteriales</taxon>
        <taxon>Eubacteriales Family XII. Incertae Sedis</taxon>
        <taxon>Fusibacter</taxon>
    </lineage>
</organism>
<gene>
    <name evidence="1" type="ORF">ISU02_15410</name>
</gene>
<reference evidence="1 2" key="1">
    <citation type="submission" date="2020-11" db="EMBL/GenBank/DDBJ databases">
        <title>Fusibacter basophilias sp. nov.</title>
        <authorList>
            <person name="Qiu D."/>
        </authorList>
    </citation>
    <scope>NUCLEOTIDE SEQUENCE [LARGE SCALE GENOMIC DNA]</scope>
    <source>
        <strain evidence="1 2">Q10-2</strain>
    </source>
</reference>
<proteinExistence type="predicted"/>
<accession>A0ABR9ZVK3</accession>
<evidence type="ECO:0000313" key="2">
    <source>
        <dbReference type="Proteomes" id="UP000614200"/>
    </source>
</evidence>
<sequence length="119" mass="14552">MKKEMILKKIMDETYIMYSSLKADDFDVMQNALEKREELIKLFEESNEVYDRDNQAFIDKFDKLNSECMKLLEQMKDRFEMEIYKTKSDKNKMIQMQKVNHKYQRGYESVSRSTFDLRK</sequence>